<dbReference type="EMBL" id="BJJW01000002">
    <property type="protein sequence ID" value="GDZ82972.1"/>
    <property type="molecule type" value="Genomic_DNA"/>
</dbReference>
<keyword evidence="1" id="KW-0812">Transmembrane</keyword>
<keyword evidence="1" id="KW-1133">Transmembrane helix</keyword>
<feature type="transmembrane region" description="Helical" evidence="1">
    <location>
        <begin position="12"/>
        <end position="29"/>
    </location>
</feature>
<accession>A0A5A5TYH1</accession>
<reference evidence="2 3" key="1">
    <citation type="submission" date="2019-04" db="EMBL/GenBank/DDBJ databases">
        <title>A pseudo-fructophilic Leuconostoc citreum strain F192-5 isolated from peel of satsuma mandarin: the first report for isolation and characterization of strain-dependent fructophilic-like characteristics.</title>
        <authorList>
            <person name="Maeno S."/>
            <person name="Tanizawa Y."/>
            <person name="Kajikawa A."/>
            <person name="Kanesaki Y."/>
            <person name="Kubota E."/>
            <person name="Arita M."/>
            <person name="Leon D."/>
            <person name="Endo A."/>
        </authorList>
    </citation>
    <scope>NUCLEOTIDE SEQUENCE [LARGE SCALE GENOMIC DNA]</scope>
    <source>
        <strain evidence="2 3">F192-5</strain>
    </source>
</reference>
<dbReference type="AlphaFoldDB" id="A0A5A5TYH1"/>
<evidence type="ECO:0000313" key="2">
    <source>
        <dbReference type="EMBL" id="GDZ82972.1"/>
    </source>
</evidence>
<evidence type="ECO:0000256" key="1">
    <source>
        <dbReference type="SAM" id="Phobius"/>
    </source>
</evidence>
<name>A0A5A5TYH1_LEUCI</name>
<gene>
    <name evidence="2" type="ORF">LCIT_02140</name>
</gene>
<proteinExistence type="predicted"/>
<sequence>MKSTTFRAFSVIVKIGIFTDIAICLAYLLNNCTLCGGNLIDHSIRHEL</sequence>
<organism evidence="2 3">
    <name type="scientific">Leuconostoc citreum</name>
    <dbReference type="NCBI Taxonomy" id="33964"/>
    <lineage>
        <taxon>Bacteria</taxon>
        <taxon>Bacillati</taxon>
        <taxon>Bacillota</taxon>
        <taxon>Bacilli</taxon>
        <taxon>Lactobacillales</taxon>
        <taxon>Lactobacillaceae</taxon>
        <taxon>Leuconostoc</taxon>
    </lineage>
</organism>
<dbReference type="Proteomes" id="UP000323274">
    <property type="component" value="Unassembled WGS sequence"/>
</dbReference>
<protein>
    <submittedName>
        <fullName evidence="2">Uncharacterized protein</fullName>
    </submittedName>
</protein>
<keyword evidence="1" id="KW-0472">Membrane</keyword>
<comment type="caution">
    <text evidence="2">The sequence shown here is derived from an EMBL/GenBank/DDBJ whole genome shotgun (WGS) entry which is preliminary data.</text>
</comment>
<evidence type="ECO:0000313" key="3">
    <source>
        <dbReference type="Proteomes" id="UP000323274"/>
    </source>
</evidence>